<proteinExistence type="predicted"/>
<dbReference type="VEuPathDB" id="TriTrypDB:TcIL3000_0_52060"/>
<name>F9WBG9_TRYCI</name>
<dbReference type="Proteomes" id="UP000000702">
    <property type="component" value="Unassembled WGS sequence"/>
</dbReference>
<organism evidence="1 2">
    <name type="scientific">Trypanosoma congolense (strain IL3000)</name>
    <dbReference type="NCBI Taxonomy" id="1068625"/>
    <lineage>
        <taxon>Eukaryota</taxon>
        <taxon>Discoba</taxon>
        <taxon>Euglenozoa</taxon>
        <taxon>Kinetoplastea</taxon>
        <taxon>Metakinetoplastina</taxon>
        <taxon>Trypanosomatida</taxon>
        <taxon>Trypanosomatidae</taxon>
        <taxon>Trypanosoma</taxon>
        <taxon>Nannomonas</taxon>
    </lineage>
</organism>
<evidence type="ECO:0000313" key="1">
    <source>
        <dbReference type="EMBL" id="CCD14602.1"/>
    </source>
</evidence>
<reference evidence="1 2" key="2">
    <citation type="journal article" date="2012" name="Proc. Natl. Acad. Sci. U.S.A.">
        <title>Antigenic diversity is generated by distinct evolutionary mechanisms in African trypanosome species.</title>
        <authorList>
            <person name="Jackson A.P."/>
            <person name="Berry A."/>
            <person name="Aslett M."/>
            <person name="Allison H.C."/>
            <person name="Burton P."/>
            <person name="Vavrova-Anderson J."/>
            <person name="Brown R."/>
            <person name="Browne H."/>
            <person name="Corton N."/>
            <person name="Hauser H."/>
            <person name="Gamble J."/>
            <person name="Gilderthorp R."/>
            <person name="Marcello L."/>
            <person name="McQuillan J."/>
            <person name="Otto T.D."/>
            <person name="Quail M.A."/>
            <person name="Sanders M.J."/>
            <person name="van Tonder A."/>
            <person name="Ginger M.L."/>
            <person name="Field M.C."/>
            <person name="Barry J.D."/>
            <person name="Hertz-Fowler C."/>
            <person name="Berriman M."/>
        </authorList>
    </citation>
    <scope>NUCLEOTIDE SEQUENCE [LARGE SCALE GENOMIC DNA]</scope>
    <source>
        <strain evidence="1 2">IL3000</strain>
    </source>
</reference>
<dbReference type="AlphaFoldDB" id="F9WBG9"/>
<gene>
    <name evidence="1" type="ORF">TCIL3000_0_52060</name>
</gene>
<dbReference type="EMBL" id="CAEQ01001583">
    <property type="protein sequence ID" value="CCD14602.1"/>
    <property type="molecule type" value="Genomic_DNA"/>
</dbReference>
<comment type="caution">
    <text evidence="1">The sequence shown here is derived from an EMBL/GenBank/DDBJ whole genome shotgun (WGS) entry which is preliminary data.</text>
</comment>
<reference evidence="2" key="1">
    <citation type="submission" date="2011-07" db="EMBL/GenBank/DDBJ databases">
        <title>Divergent evolution of antigenic variation in African trypanosomes.</title>
        <authorList>
            <person name="Jackson A.P."/>
            <person name="Berry A."/>
            <person name="Allison H.C."/>
            <person name="Burton P."/>
            <person name="Anderson J."/>
            <person name="Aslett M."/>
            <person name="Brown R."/>
            <person name="Corton N."/>
            <person name="Harris D."/>
            <person name="Hauser H."/>
            <person name="Gamble J."/>
            <person name="Gilderthorp R."/>
            <person name="McQuillan J."/>
            <person name="Quail M.A."/>
            <person name="Sanders M."/>
            <person name="Van Tonder A."/>
            <person name="Ginger M.L."/>
            <person name="Donelson J.E."/>
            <person name="Field M.C."/>
            <person name="Barry J.D."/>
            <person name="Berriman M."/>
            <person name="Hertz-Fowler C."/>
        </authorList>
    </citation>
    <scope>NUCLEOTIDE SEQUENCE [LARGE SCALE GENOMIC DNA]</scope>
    <source>
        <strain evidence="2">IL3000</strain>
    </source>
</reference>
<protein>
    <submittedName>
        <fullName evidence="1">WGS project CAEQ00000000 data, annotated contig 2108</fullName>
    </submittedName>
</protein>
<sequence length="178" mass="20172">MKENIIAAQLHFHCLDTCKGHSHHTPRNVVRPLHSHIGSHTLHCNTPQLISFLPSLSRMVPHLPRSIGRGGCYDPFKASHSHASPITTKEKWLQDLLSQPHIHWALSPHLPFEHLQRPHASATPSRTRRCSRGRGGKYIWGACLYSTELQNELGNARHYLSGVIALTTRFQFPPWSLI</sequence>
<accession>F9WBG9</accession>
<evidence type="ECO:0000313" key="2">
    <source>
        <dbReference type="Proteomes" id="UP000000702"/>
    </source>
</evidence>
<keyword evidence="2" id="KW-1185">Reference proteome</keyword>